<name>A0AAV9YY20_9AGAR</name>
<reference evidence="1 2" key="1">
    <citation type="journal article" date="2024" name="J Genomics">
        <title>Draft genome sequencing and assembly of Favolaschia claudopus CIRM-BRFM 2984 isolated from oak limbs.</title>
        <authorList>
            <person name="Navarro D."/>
            <person name="Drula E."/>
            <person name="Chaduli D."/>
            <person name="Cazenave R."/>
            <person name="Ahrendt S."/>
            <person name="Wang J."/>
            <person name="Lipzen A."/>
            <person name="Daum C."/>
            <person name="Barry K."/>
            <person name="Grigoriev I.V."/>
            <person name="Favel A."/>
            <person name="Rosso M.N."/>
            <person name="Martin F."/>
        </authorList>
    </citation>
    <scope>NUCLEOTIDE SEQUENCE [LARGE SCALE GENOMIC DNA]</scope>
    <source>
        <strain evidence="1 2">CIRM-BRFM 2984</strain>
    </source>
</reference>
<proteinExistence type="predicted"/>
<sequence length="155" mass="17129">MTRQLALLPPPPTHLPPFAPHFLHPSSSLFALGLNISPPPPFHLLHPPQRPPSIQRLQLGEHNAAAVFKLLTTPSHKLISTQRLTSFYQRRFGRRQANPAANLSKQRPRHFNLDALVVDAMLEFKPPAGKTHVSKPKAAYVCHAFDIIGISPASA</sequence>
<evidence type="ECO:0000313" key="2">
    <source>
        <dbReference type="Proteomes" id="UP001362999"/>
    </source>
</evidence>
<dbReference type="Proteomes" id="UP001362999">
    <property type="component" value="Unassembled WGS sequence"/>
</dbReference>
<accession>A0AAV9YY20</accession>
<protein>
    <submittedName>
        <fullName evidence="1">Uncharacterized protein</fullName>
    </submittedName>
</protein>
<evidence type="ECO:0000313" key="1">
    <source>
        <dbReference type="EMBL" id="KAK6964693.1"/>
    </source>
</evidence>
<gene>
    <name evidence="1" type="ORF">R3P38DRAFT_3300680</name>
</gene>
<comment type="caution">
    <text evidence="1">The sequence shown here is derived from an EMBL/GenBank/DDBJ whole genome shotgun (WGS) entry which is preliminary data.</text>
</comment>
<organism evidence="1 2">
    <name type="scientific">Favolaschia claudopus</name>
    <dbReference type="NCBI Taxonomy" id="2862362"/>
    <lineage>
        <taxon>Eukaryota</taxon>
        <taxon>Fungi</taxon>
        <taxon>Dikarya</taxon>
        <taxon>Basidiomycota</taxon>
        <taxon>Agaricomycotina</taxon>
        <taxon>Agaricomycetes</taxon>
        <taxon>Agaricomycetidae</taxon>
        <taxon>Agaricales</taxon>
        <taxon>Marasmiineae</taxon>
        <taxon>Mycenaceae</taxon>
        <taxon>Favolaschia</taxon>
    </lineage>
</organism>
<keyword evidence="2" id="KW-1185">Reference proteome</keyword>
<dbReference type="AlphaFoldDB" id="A0AAV9YY20"/>
<dbReference type="EMBL" id="JAWWNJ010000370">
    <property type="protein sequence ID" value="KAK6964693.1"/>
    <property type="molecule type" value="Genomic_DNA"/>
</dbReference>